<keyword evidence="2 9" id="KW-0812">Transmembrane</keyword>
<dbReference type="CDD" id="cd14978">
    <property type="entry name" value="7tmA_FMRFamide_R-like"/>
    <property type="match status" value="1"/>
</dbReference>
<evidence type="ECO:0000256" key="1">
    <source>
        <dbReference type="ARBA" id="ARBA00004141"/>
    </source>
</evidence>
<dbReference type="GO" id="GO:0004930">
    <property type="term" value="F:G protein-coupled receptor activity"/>
    <property type="evidence" value="ECO:0007669"/>
    <property type="project" value="UniProtKB-KW"/>
</dbReference>
<dbReference type="Gene3D" id="1.20.1070.10">
    <property type="entry name" value="Rhodopsin 7-helix transmembrane proteins"/>
    <property type="match status" value="1"/>
</dbReference>
<comment type="caution">
    <text evidence="10">The sequence shown here is derived from an EMBL/GenBank/DDBJ whole genome shotgun (WGS) entry which is preliminary data.</text>
</comment>
<dbReference type="InterPro" id="IPR017452">
    <property type="entry name" value="GPCR_Rhodpsn_7TM"/>
</dbReference>
<dbReference type="PANTHER" id="PTHR24243">
    <property type="entry name" value="G-PROTEIN COUPLED RECEPTOR"/>
    <property type="match status" value="1"/>
</dbReference>
<feature type="region of interest" description="Disordered" evidence="8">
    <location>
        <begin position="611"/>
        <end position="652"/>
    </location>
</feature>
<evidence type="ECO:0000256" key="4">
    <source>
        <dbReference type="ARBA" id="ARBA00023040"/>
    </source>
</evidence>
<gene>
    <name evidence="10" type="ORF">OFUS_LOCUS12960</name>
</gene>
<reference evidence="10" key="1">
    <citation type="submission" date="2022-03" db="EMBL/GenBank/DDBJ databases">
        <authorList>
            <person name="Martin C."/>
        </authorList>
    </citation>
    <scope>NUCLEOTIDE SEQUENCE</scope>
</reference>
<organism evidence="10 11">
    <name type="scientific">Owenia fusiformis</name>
    <name type="common">Polychaete worm</name>
    <dbReference type="NCBI Taxonomy" id="6347"/>
    <lineage>
        <taxon>Eukaryota</taxon>
        <taxon>Metazoa</taxon>
        <taxon>Spiralia</taxon>
        <taxon>Lophotrochozoa</taxon>
        <taxon>Annelida</taxon>
        <taxon>Polychaeta</taxon>
        <taxon>Sedentaria</taxon>
        <taxon>Canalipalpata</taxon>
        <taxon>Sabellida</taxon>
        <taxon>Oweniida</taxon>
        <taxon>Oweniidae</taxon>
        <taxon>Owenia</taxon>
    </lineage>
</organism>
<feature type="compositionally biased region" description="Polar residues" evidence="8">
    <location>
        <begin position="887"/>
        <end position="898"/>
    </location>
</feature>
<evidence type="ECO:0000256" key="2">
    <source>
        <dbReference type="ARBA" id="ARBA00022692"/>
    </source>
</evidence>
<dbReference type="InterPro" id="IPR000276">
    <property type="entry name" value="GPCR_Rhodpsn"/>
</dbReference>
<feature type="transmembrane region" description="Helical" evidence="9">
    <location>
        <begin position="273"/>
        <end position="299"/>
    </location>
</feature>
<proteinExistence type="predicted"/>
<dbReference type="Proteomes" id="UP000749559">
    <property type="component" value="Unassembled WGS sequence"/>
</dbReference>
<evidence type="ECO:0000256" key="5">
    <source>
        <dbReference type="ARBA" id="ARBA00023136"/>
    </source>
</evidence>
<evidence type="ECO:0000256" key="6">
    <source>
        <dbReference type="ARBA" id="ARBA00023170"/>
    </source>
</evidence>
<feature type="transmembrane region" description="Helical" evidence="9">
    <location>
        <begin position="403"/>
        <end position="430"/>
    </location>
</feature>
<keyword evidence="6" id="KW-0675">Receptor</keyword>
<dbReference type="GO" id="GO:0005886">
    <property type="term" value="C:plasma membrane"/>
    <property type="evidence" value="ECO:0007669"/>
    <property type="project" value="TreeGrafter"/>
</dbReference>
<keyword evidence="4" id="KW-0297">G-protein coupled receptor</keyword>
<dbReference type="AlphaFoldDB" id="A0A8J1XUY1"/>
<keyword evidence="3 9" id="KW-1133">Transmembrane helix</keyword>
<feature type="transmembrane region" description="Helical" evidence="9">
    <location>
        <begin position="467"/>
        <end position="489"/>
    </location>
</feature>
<keyword evidence="7" id="KW-0807">Transducer</keyword>
<sequence length="1034" mass="117711">MGDDKWRSMYLSFYNKSHVFIYNISGYFDSVTSPPIRVDQIQQPLQPEEEAETEESSWNTLFLSFHNRSHAAIHDVDGGLEGMDFDKINVEPVTTFDLDSDSVTQSYYDNENNKGFVDKLLNLVFSTTASTIKTDGDSDKPTLKSIDEINTPKDDNAFTTNVTNTVAETVKTLINVDIDDFTIPSWLTDPVTKPSNLAIYKDTEGIGVTNGTINVEHETVRNLTDCIMPQSVTFSQAAYFYLVPVIVFIALILNGLAFRVFRNNDFSSHGHTIYYTALSIVDTLFLFGNLLGPWLGVLLERMDHQSGNIYHQSSAMCKGMAYFINVTLFLSSSLMVSMTIDRYILVGYPFRHKRYCNIRSTQRVTVYLTCVSILLNCYILFVWDSTEISEVSGKICAPKTPSLVATVMTLTVNLIVLFVVPIIGIIYMNLSIGKNLPLLKKNATKLRAICKAVLETKLTKTTLMLTGFYGILTAPYLIAWAILFIQLFLEDTNVCHFKGSIAMRDMVEVLFLLNFAFKFLVCFLSGRGMRGMILKKVTWEHLLLSFFSCGSGNSGSSASSVDSTTSSCPSSSSSSDKTIMSTISSNLYGPDDVRMSMTSLCSTRPAKDPGYMTTPCKENPAFEADDPRHRTNKSNKSRYSKNGTRRSQQSTVSNVCDTFSPAYLDNDGRYHIDHDDTYTDCDFRSELESSLRGMDGKLKKELKKGTYCRQDIEEDIAEEPAREDHDPSTRRAHNDLRKATGGRHPEDVYKDINKSLKDQVDKRLGRDEQSPRYSRREPHGDYDESPRRYRSKDHGQKSKQQLSERSRERERQKLREQQWEKSRDHQGHRSSRASENSNGTCVDSPGYETKQLQVRKQQYGGNSQKSPEKSPRGRKQEKHRFDDESPKWQSPRNFQSKPRCNLNRADGTRGIEEDIEEETDFHTKSHVPKLKSRHNRDKSLQEEIELSLLKMNNRKSQHYTGNEDPESSLRAMKRQQRQNITQDGPHKGHTSGSESNAERQRQILRNKYEDNPFENVPPTLKNKPRGATNRDMLY</sequence>
<evidence type="ECO:0000313" key="11">
    <source>
        <dbReference type="Proteomes" id="UP000749559"/>
    </source>
</evidence>
<feature type="transmembrane region" description="Helical" evidence="9">
    <location>
        <begin position="364"/>
        <end position="383"/>
    </location>
</feature>
<dbReference type="PANTHER" id="PTHR24243:SF233">
    <property type="entry name" value="THYROTROPIN-RELEASING HORMONE RECEPTOR"/>
    <property type="match status" value="1"/>
</dbReference>
<evidence type="ECO:0000256" key="9">
    <source>
        <dbReference type="SAM" id="Phobius"/>
    </source>
</evidence>
<name>A0A8J1XUY1_OWEFU</name>
<feature type="transmembrane region" description="Helical" evidence="9">
    <location>
        <begin position="238"/>
        <end position="261"/>
    </location>
</feature>
<feature type="region of interest" description="Disordered" evidence="8">
    <location>
        <begin position="551"/>
        <end position="578"/>
    </location>
</feature>
<comment type="subcellular location">
    <subcellularLocation>
        <location evidence="1">Membrane</location>
        <topology evidence="1">Multi-pass membrane protein</topology>
    </subcellularLocation>
</comment>
<feature type="compositionally biased region" description="Basic residues" evidence="8">
    <location>
        <begin position="630"/>
        <end position="639"/>
    </location>
</feature>
<evidence type="ECO:0000256" key="8">
    <source>
        <dbReference type="SAM" id="MobiDB-lite"/>
    </source>
</evidence>
<feature type="compositionally biased region" description="Polar residues" evidence="8">
    <location>
        <begin position="850"/>
        <end position="865"/>
    </location>
</feature>
<feature type="compositionally biased region" description="Basic and acidic residues" evidence="8">
    <location>
        <begin position="719"/>
        <end position="827"/>
    </location>
</feature>
<dbReference type="PROSITE" id="PS50262">
    <property type="entry name" value="G_PROTEIN_RECEP_F1_2"/>
    <property type="match status" value="1"/>
</dbReference>
<dbReference type="PROSITE" id="PS00237">
    <property type="entry name" value="G_PROTEIN_RECEP_F1_1"/>
    <property type="match status" value="1"/>
</dbReference>
<keyword evidence="5 9" id="KW-0472">Membrane</keyword>
<accession>A0A8J1XUY1</accession>
<keyword evidence="11" id="KW-1185">Reference proteome</keyword>
<feature type="transmembrane region" description="Helical" evidence="9">
    <location>
        <begin position="319"/>
        <end position="344"/>
    </location>
</feature>
<dbReference type="EMBL" id="CAIIXF020000006">
    <property type="protein sequence ID" value="CAH1787207.1"/>
    <property type="molecule type" value="Genomic_DNA"/>
</dbReference>
<evidence type="ECO:0000256" key="3">
    <source>
        <dbReference type="ARBA" id="ARBA00022989"/>
    </source>
</evidence>
<feature type="compositionally biased region" description="Basic and acidic residues" evidence="8">
    <location>
        <begin position="996"/>
        <end position="1010"/>
    </location>
</feature>
<evidence type="ECO:0000256" key="7">
    <source>
        <dbReference type="ARBA" id="ARBA00023224"/>
    </source>
</evidence>
<feature type="compositionally biased region" description="Polar residues" evidence="8">
    <location>
        <begin position="640"/>
        <end position="652"/>
    </location>
</feature>
<dbReference type="SUPFAM" id="SSF81321">
    <property type="entry name" value="Family A G protein-coupled receptor-like"/>
    <property type="match status" value="1"/>
</dbReference>
<feature type="region of interest" description="Disordered" evidence="8">
    <location>
        <begin position="714"/>
        <end position="1034"/>
    </location>
</feature>
<feature type="compositionally biased region" description="Basic residues" evidence="8">
    <location>
        <begin position="924"/>
        <end position="936"/>
    </location>
</feature>
<evidence type="ECO:0000313" key="10">
    <source>
        <dbReference type="EMBL" id="CAH1787207.1"/>
    </source>
</evidence>
<feature type="transmembrane region" description="Helical" evidence="9">
    <location>
        <begin position="509"/>
        <end position="526"/>
    </location>
</feature>
<protein>
    <submittedName>
        <fullName evidence="10">Uncharacterized protein</fullName>
    </submittedName>
</protein>
<dbReference type="Pfam" id="PF00001">
    <property type="entry name" value="7tm_1"/>
    <property type="match status" value="1"/>
</dbReference>